<dbReference type="Proteomes" id="UP000507245">
    <property type="component" value="Unassembled WGS sequence"/>
</dbReference>
<name>A0A6J5WNL2_PRUAR</name>
<sequence>MASAQTHFQQTLLEEICQLRFGFEQSRTKDGSSSMPWTMNLNCPVFHGGNDNPVDYLCLAELYFKYLKTPELKKVEIASLHLQVMRFHGCQACTSPTTACINGRSLW</sequence>
<dbReference type="OrthoDB" id="1745472at2759"/>
<reference evidence="2" key="1">
    <citation type="journal article" date="2020" name="Genome Biol.">
        <title>Gamete binning: chromosome-level and haplotype-resolved genome assembly enabled by high-throughput single-cell sequencing of gamete genomes.</title>
        <authorList>
            <person name="Campoy J.A."/>
            <person name="Sun H."/>
            <person name="Goel M."/>
            <person name="Jiao W.-B."/>
            <person name="Folz-Donahue K."/>
            <person name="Wang N."/>
            <person name="Rubio M."/>
            <person name="Liu C."/>
            <person name="Kukat C."/>
            <person name="Ruiz D."/>
            <person name="Huettel B."/>
            <person name="Schneeberger K."/>
        </authorList>
    </citation>
    <scope>NUCLEOTIDE SEQUENCE [LARGE SCALE GENOMIC DNA]</scope>
    <source>
        <strain evidence="2">cv. Rojo Pasion</strain>
    </source>
</reference>
<gene>
    <name evidence="1" type="ORF">ORAREDHAP_LOCUS17534</name>
</gene>
<evidence type="ECO:0000313" key="2">
    <source>
        <dbReference type="Proteomes" id="UP000507245"/>
    </source>
</evidence>
<dbReference type="EMBL" id="CAEKKB010000002">
    <property type="protein sequence ID" value="CAB4301961.1"/>
    <property type="molecule type" value="Genomic_DNA"/>
</dbReference>
<organism evidence="1 2">
    <name type="scientific">Prunus armeniaca</name>
    <name type="common">Apricot</name>
    <name type="synonym">Armeniaca vulgaris</name>
    <dbReference type="NCBI Taxonomy" id="36596"/>
    <lineage>
        <taxon>Eukaryota</taxon>
        <taxon>Viridiplantae</taxon>
        <taxon>Streptophyta</taxon>
        <taxon>Embryophyta</taxon>
        <taxon>Tracheophyta</taxon>
        <taxon>Spermatophyta</taxon>
        <taxon>Magnoliopsida</taxon>
        <taxon>eudicotyledons</taxon>
        <taxon>Gunneridae</taxon>
        <taxon>Pentapetalae</taxon>
        <taxon>rosids</taxon>
        <taxon>fabids</taxon>
        <taxon>Rosales</taxon>
        <taxon>Rosaceae</taxon>
        <taxon>Amygdaloideae</taxon>
        <taxon>Amygdaleae</taxon>
        <taxon>Prunus</taxon>
    </lineage>
</organism>
<accession>A0A6J5WNL2</accession>
<dbReference type="AlphaFoldDB" id="A0A6J5WNL2"/>
<proteinExistence type="predicted"/>
<keyword evidence="2" id="KW-1185">Reference proteome</keyword>
<evidence type="ECO:0000313" key="1">
    <source>
        <dbReference type="EMBL" id="CAB4301961.1"/>
    </source>
</evidence>
<protein>
    <submittedName>
        <fullName evidence="1">Uncharacterized protein</fullName>
    </submittedName>
</protein>